<dbReference type="InterPro" id="IPR036322">
    <property type="entry name" value="WD40_repeat_dom_sf"/>
</dbReference>
<dbReference type="RefSeq" id="XP_016612596.1">
    <property type="nucleotide sequence ID" value="XM_016748612.1"/>
</dbReference>
<proteinExistence type="predicted"/>
<reference evidence="3 4" key="1">
    <citation type="submission" date="2009-08" db="EMBL/GenBank/DDBJ databases">
        <title>The Genome Sequence of Spizellomyces punctatus strain DAOM BR117.</title>
        <authorList>
            <consortium name="The Broad Institute Genome Sequencing Platform"/>
            <person name="Russ C."/>
            <person name="Cuomo C."/>
            <person name="Shea T."/>
            <person name="Young S.K."/>
            <person name="Zeng Q."/>
            <person name="Koehrsen M."/>
            <person name="Haas B."/>
            <person name="Borodovsky M."/>
            <person name="Guigo R."/>
            <person name="Alvarado L."/>
            <person name="Berlin A."/>
            <person name="Bochicchio J."/>
            <person name="Borenstein D."/>
            <person name="Chapman S."/>
            <person name="Chen Z."/>
            <person name="Engels R."/>
            <person name="Freedman E."/>
            <person name="Gellesch M."/>
            <person name="Goldberg J."/>
            <person name="Griggs A."/>
            <person name="Gujja S."/>
            <person name="Heiman D."/>
            <person name="Hepburn T."/>
            <person name="Howarth C."/>
            <person name="Jen D."/>
            <person name="Larson L."/>
            <person name="Lewis B."/>
            <person name="Mehta T."/>
            <person name="Park D."/>
            <person name="Pearson M."/>
            <person name="Roberts A."/>
            <person name="Saif S."/>
            <person name="Shenoy N."/>
            <person name="Sisk P."/>
            <person name="Stolte C."/>
            <person name="Sykes S."/>
            <person name="Thomson T."/>
            <person name="Walk T."/>
            <person name="White J."/>
            <person name="Yandava C."/>
            <person name="Burger G."/>
            <person name="Gray M.W."/>
            <person name="Holland P.W.H."/>
            <person name="King N."/>
            <person name="Lang F.B.F."/>
            <person name="Roger A.J."/>
            <person name="Ruiz-Trillo I."/>
            <person name="Lander E."/>
            <person name="Nusbaum C."/>
        </authorList>
    </citation>
    <scope>NUCLEOTIDE SEQUENCE [LARGE SCALE GENOMIC DNA]</scope>
    <source>
        <strain evidence="3 4">DAOM BR117</strain>
    </source>
</reference>
<evidence type="ECO:0000256" key="1">
    <source>
        <dbReference type="ARBA" id="ARBA00022574"/>
    </source>
</evidence>
<organism evidence="3 4">
    <name type="scientific">Spizellomyces punctatus (strain DAOM BR117)</name>
    <dbReference type="NCBI Taxonomy" id="645134"/>
    <lineage>
        <taxon>Eukaryota</taxon>
        <taxon>Fungi</taxon>
        <taxon>Fungi incertae sedis</taxon>
        <taxon>Chytridiomycota</taxon>
        <taxon>Chytridiomycota incertae sedis</taxon>
        <taxon>Chytridiomycetes</taxon>
        <taxon>Spizellomycetales</taxon>
        <taxon>Spizellomycetaceae</taxon>
        <taxon>Spizellomyces</taxon>
    </lineage>
</organism>
<dbReference type="OrthoDB" id="8883818at2759"/>
<accession>A0A0L0HTY8</accession>
<keyword evidence="2" id="KW-0677">Repeat</keyword>
<sequence>MHASPRKSRRFALPTHPQATDVADAVTVVSHTGSLLVAGTIDGRVVAWDVHTGQLVCSIPSYSEKQTMVTCLFGIGIPGFERCFAGKADGTVSEYDLQSGQLVSTCGYYESRVRCLTYDVRARKLLVGTGEGRVAEVDVRKHNPGRVGRYLEKFPQQEIGAMCFHKGRLYIAVGCTIVCRPNSTRSTYPLQHAAIIDAMCIAMGDKNFLCSAARDGSICLWRFSGQDLICVASAFARSPSAIKQVSLLRMNLTWDESRERLYSLRHDGIVNEWKIGVTSNEDSKVALSCTSTYMTRQCHAEQIYSRFSPSLPPPPICSAVGRLFTKDTGCVVELEHVNRQPLDWSGKEQEESINDVLNAQVRVDGGVLDAQVRVSLDDDKTPVRVSLEDDGEHQYVFISARIKD</sequence>
<dbReference type="STRING" id="645134.A0A0L0HTY8"/>
<dbReference type="InterPro" id="IPR001680">
    <property type="entry name" value="WD40_rpt"/>
</dbReference>
<dbReference type="InParanoid" id="A0A0L0HTY8"/>
<dbReference type="AlphaFoldDB" id="A0A0L0HTY8"/>
<protein>
    <submittedName>
        <fullName evidence="3">Uncharacterized protein</fullName>
    </submittedName>
</protein>
<dbReference type="SUPFAM" id="SSF50978">
    <property type="entry name" value="WD40 repeat-like"/>
    <property type="match status" value="1"/>
</dbReference>
<name>A0A0L0HTY8_SPIPD</name>
<keyword evidence="1" id="KW-0853">WD repeat</keyword>
<dbReference type="InterPro" id="IPR015943">
    <property type="entry name" value="WD40/YVTN_repeat-like_dom_sf"/>
</dbReference>
<dbReference type="PANTHER" id="PTHR44019">
    <property type="entry name" value="WD REPEAT-CONTAINING PROTEIN 55"/>
    <property type="match status" value="1"/>
</dbReference>
<gene>
    <name evidence="3" type="ORF">SPPG_00281</name>
</gene>
<dbReference type="InterPro" id="IPR050505">
    <property type="entry name" value="WDR55/POC1"/>
</dbReference>
<evidence type="ECO:0000313" key="3">
    <source>
        <dbReference type="EMBL" id="KND04557.1"/>
    </source>
</evidence>
<dbReference type="PANTHER" id="PTHR44019:SF8">
    <property type="entry name" value="POC1 CENTRIOLAR PROTEIN HOMOLOG"/>
    <property type="match status" value="1"/>
</dbReference>
<dbReference type="VEuPathDB" id="FungiDB:SPPG_00281"/>
<keyword evidence="4" id="KW-1185">Reference proteome</keyword>
<dbReference type="SMART" id="SM00320">
    <property type="entry name" value="WD40"/>
    <property type="match status" value="3"/>
</dbReference>
<dbReference type="Gene3D" id="2.130.10.10">
    <property type="entry name" value="YVTN repeat-like/Quinoprotein amine dehydrogenase"/>
    <property type="match status" value="1"/>
</dbReference>
<evidence type="ECO:0000313" key="4">
    <source>
        <dbReference type="Proteomes" id="UP000053201"/>
    </source>
</evidence>
<evidence type="ECO:0000256" key="2">
    <source>
        <dbReference type="ARBA" id="ARBA00022737"/>
    </source>
</evidence>
<dbReference type="GeneID" id="27684021"/>
<dbReference type="EMBL" id="KQ257450">
    <property type="protein sequence ID" value="KND04557.1"/>
    <property type="molecule type" value="Genomic_DNA"/>
</dbReference>
<dbReference type="Proteomes" id="UP000053201">
    <property type="component" value="Unassembled WGS sequence"/>
</dbReference>